<keyword evidence="2" id="KW-0805">Transcription regulation</keyword>
<evidence type="ECO:0000256" key="5">
    <source>
        <dbReference type="ARBA" id="ARBA00023163"/>
    </source>
</evidence>
<feature type="domain" description="RNA polymerase sigma-70" evidence="7">
    <location>
        <begin position="284"/>
        <end position="310"/>
    </location>
</feature>
<dbReference type="PANTHER" id="PTHR30603">
    <property type="entry name" value="RNA POLYMERASE SIGMA FACTOR RPO"/>
    <property type="match status" value="1"/>
</dbReference>
<evidence type="ECO:0000313" key="9">
    <source>
        <dbReference type="Proteomes" id="UP000664859"/>
    </source>
</evidence>
<dbReference type="InterPro" id="IPR013325">
    <property type="entry name" value="RNA_pol_sigma_r2"/>
</dbReference>
<dbReference type="Proteomes" id="UP000664859">
    <property type="component" value="Unassembled WGS sequence"/>
</dbReference>
<evidence type="ECO:0000313" key="8">
    <source>
        <dbReference type="EMBL" id="KAG5190957.1"/>
    </source>
</evidence>
<dbReference type="SUPFAM" id="SSF88659">
    <property type="entry name" value="Sigma3 and sigma4 domains of RNA polymerase sigma factors"/>
    <property type="match status" value="2"/>
</dbReference>
<evidence type="ECO:0000256" key="1">
    <source>
        <dbReference type="ARBA" id="ARBA00007788"/>
    </source>
</evidence>
<evidence type="ECO:0000259" key="7">
    <source>
        <dbReference type="PROSITE" id="PS00716"/>
    </source>
</evidence>
<sequence>MPRRGVLMVDLLKPEEEVTLGRHIQLGLEWEAAKEVLAVRLGRQPSRAEWAAHMGVDEDILNLNMIRSAYAKTTMVTANLRLAMSIAKRYKRRPGGLALWDLVQEGSFGLMKAPEMFDPDKGFKFSTYATCWIKQSIARAIANQGRTIRLPVHVHDLLNSIKRATRELSLDLGRTPTYRELSLRLQVPAQKIEFYCKAARSATVLSMEQPLNSAHKGSAVSLGGKSGRTPRLENLLHDSEPLPEDRAQQSMLKESITQLLNTLSPREQEVVCLRFGLDDGRARTLEEISQLFCVTRERVRQIETRALQKLRQPYRNQKLRAYAFEGEALASTLAQHPPTIP</sequence>
<comment type="similarity">
    <text evidence="1">Belongs to the sigma-70 factor family.</text>
</comment>
<reference evidence="8" key="1">
    <citation type="submission" date="2021-02" db="EMBL/GenBank/DDBJ databases">
        <title>First Annotated Genome of the Yellow-green Alga Tribonema minus.</title>
        <authorList>
            <person name="Mahan K.M."/>
        </authorList>
    </citation>
    <scope>NUCLEOTIDE SEQUENCE</scope>
    <source>
        <strain evidence="8">UTEX B ZZ1240</strain>
    </source>
</reference>
<protein>
    <recommendedName>
        <fullName evidence="6 7">RNA polymerase sigma-70 domain-containing protein</fullName>
    </recommendedName>
</protein>
<dbReference type="InterPro" id="IPR013324">
    <property type="entry name" value="RNA_pol_sigma_r3/r4-like"/>
</dbReference>
<dbReference type="AlphaFoldDB" id="A0A835ZEZ1"/>
<dbReference type="OrthoDB" id="198381at2759"/>
<name>A0A835ZEZ1_9STRA</name>
<dbReference type="InterPro" id="IPR000943">
    <property type="entry name" value="RNA_pol_sigma70"/>
</dbReference>
<accession>A0A835ZEZ1</accession>
<dbReference type="CDD" id="cd06171">
    <property type="entry name" value="Sigma70_r4"/>
    <property type="match status" value="1"/>
</dbReference>
<organism evidence="8 9">
    <name type="scientific">Tribonema minus</name>
    <dbReference type="NCBI Taxonomy" id="303371"/>
    <lineage>
        <taxon>Eukaryota</taxon>
        <taxon>Sar</taxon>
        <taxon>Stramenopiles</taxon>
        <taxon>Ochrophyta</taxon>
        <taxon>PX clade</taxon>
        <taxon>Xanthophyceae</taxon>
        <taxon>Tribonematales</taxon>
        <taxon>Tribonemataceae</taxon>
        <taxon>Tribonema</taxon>
    </lineage>
</organism>
<dbReference type="PROSITE" id="PS00715">
    <property type="entry name" value="SIGMA70_1"/>
    <property type="match status" value="1"/>
</dbReference>
<dbReference type="PRINTS" id="PR00046">
    <property type="entry name" value="SIGMA70FCT"/>
</dbReference>
<gene>
    <name evidence="8" type="ORF">JKP88DRAFT_296805</name>
</gene>
<dbReference type="Gene3D" id="1.10.10.10">
    <property type="entry name" value="Winged helix-like DNA-binding domain superfamily/Winged helix DNA-binding domain"/>
    <property type="match status" value="2"/>
</dbReference>
<dbReference type="InterPro" id="IPR036388">
    <property type="entry name" value="WH-like_DNA-bd_sf"/>
</dbReference>
<dbReference type="NCBIfam" id="TIGR02937">
    <property type="entry name" value="sigma70-ECF"/>
    <property type="match status" value="1"/>
</dbReference>
<dbReference type="InterPro" id="IPR014284">
    <property type="entry name" value="RNA_pol_sigma-70_dom"/>
</dbReference>
<keyword evidence="5" id="KW-0804">Transcription</keyword>
<dbReference type="PROSITE" id="PS00716">
    <property type="entry name" value="SIGMA70_2"/>
    <property type="match status" value="1"/>
</dbReference>
<dbReference type="Pfam" id="PF04545">
    <property type="entry name" value="Sigma70_r4"/>
    <property type="match status" value="1"/>
</dbReference>
<dbReference type="InterPro" id="IPR007624">
    <property type="entry name" value="RNA_pol_sigma70_r3"/>
</dbReference>
<keyword evidence="3" id="KW-0731">Sigma factor</keyword>
<dbReference type="Pfam" id="PF04542">
    <property type="entry name" value="Sigma70_r2"/>
    <property type="match status" value="1"/>
</dbReference>
<dbReference type="SUPFAM" id="SSF88946">
    <property type="entry name" value="Sigma2 domain of RNA polymerase sigma factors"/>
    <property type="match status" value="1"/>
</dbReference>
<keyword evidence="9" id="KW-1185">Reference proteome</keyword>
<evidence type="ECO:0000256" key="4">
    <source>
        <dbReference type="ARBA" id="ARBA00023125"/>
    </source>
</evidence>
<proteinExistence type="inferred from homology"/>
<dbReference type="GO" id="GO:0016987">
    <property type="term" value="F:sigma factor activity"/>
    <property type="evidence" value="ECO:0007669"/>
    <property type="project" value="UniProtKB-KW"/>
</dbReference>
<comment type="caution">
    <text evidence="8">The sequence shown here is derived from an EMBL/GenBank/DDBJ whole genome shotgun (WGS) entry which is preliminary data.</text>
</comment>
<keyword evidence="4" id="KW-0238">DNA-binding</keyword>
<dbReference type="PANTHER" id="PTHR30603:SF47">
    <property type="entry name" value="RNA POLYMERASE SIGMA FACTOR SIGD, CHLOROPLASTIC"/>
    <property type="match status" value="1"/>
</dbReference>
<dbReference type="InterPro" id="IPR007627">
    <property type="entry name" value="RNA_pol_sigma70_r2"/>
</dbReference>
<evidence type="ECO:0000256" key="3">
    <source>
        <dbReference type="ARBA" id="ARBA00023082"/>
    </source>
</evidence>
<evidence type="ECO:0000256" key="2">
    <source>
        <dbReference type="ARBA" id="ARBA00023015"/>
    </source>
</evidence>
<dbReference type="Pfam" id="PF04539">
    <property type="entry name" value="Sigma70_r3"/>
    <property type="match status" value="1"/>
</dbReference>
<dbReference type="GO" id="GO:0006352">
    <property type="term" value="P:DNA-templated transcription initiation"/>
    <property type="evidence" value="ECO:0007669"/>
    <property type="project" value="InterPro"/>
</dbReference>
<evidence type="ECO:0000259" key="6">
    <source>
        <dbReference type="PROSITE" id="PS00715"/>
    </source>
</evidence>
<dbReference type="Gene3D" id="1.10.601.10">
    <property type="entry name" value="RNA Polymerase Primary Sigma Factor"/>
    <property type="match status" value="1"/>
</dbReference>
<feature type="domain" description="RNA polymerase sigma-70" evidence="6">
    <location>
        <begin position="101"/>
        <end position="114"/>
    </location>
</feature>
<dbReference type="EMBL" id="JAFCMP010000024">
    <property type="protein sequence ID" value="KAG5190957.1"/>
    <property type="molecule type" value="Genomic_DNA"/>
</dbReference>
<dbReference type="InterPro" id="IPR050239">
    <property type="entry name" value="Sigma-70_RNA_pol_init_factors"/>
</dbReference>
<dbReference type="GO" id="GO:0003677">
    <property type="term" value="F:DNA binding"/>
    <property type="evidence" value="ECO:0007669"/>
    <property type="project" value="UniProtKB-KW"/>
</dbReference>
<dbReference type="InterPro" id="IPR007630">
    <property type="entry name" value="RNA_pol_sigma70_r4"/>
</dbReference>